<accession>A0A2S3ZCE0</accession>
<organism evidence="2 3">
    <name type="scientific">Cryobacterium zongtaii</name>
    <dbReference type="NCBI Taxonomy" id="1259217"/>
    <lineage>
        <taxon>Bacteria</taxon>
        <taxon>Bacillati</taxon>
        <taxon>Actinomycetota</taxon>
        <taxon>Actinomycetes</taxon>
        <taxon>Micrococcales</taxon>
        <taxon>Microbacteriaceae</taxon>
        <taxon>Cryobacterium</taxon>
    </lineage>
</organism>
<evidence type="ECO:0000256" key="1">
    <source>
        <dbReference type="SAM" id="Phobius"/>
    </source>
</evidence>
<sequence length="162" mass="16703">MKRTHPTPLIALGLAGLVVGFLVELAATAWSAPIIVPPFTLPLALILIAVILVCLAWPIRQATRGRATKRVDPFLAMRIALLAKASSLSSALLLGVGLGIVAFILTRSVVPAVTSLWLAIGMALGAVLLLAGGLVAEHFCTLPPDDHDHDNGGPNDGGAARA</sequence>
<dbReference type="RefSeq" id="WP_088457314.1">
    <property type="nucleotide sequence ID" value="NZ_PPXD01000023.1"/>
</dbReference>
<evidence type="ECO:0000313" key="2">
    <source>
        <dbReference type="EMBL" id="POH63413.1"/>
    </source>
</evidence>
<gene>
    <name evidence="2" type="ORF">C3B61_14520</name>
</gene>
<keyword evidence="1" id="KW-0472">Membrane</keyword>
<dbReference type="InterPro" id="IPR021517">
    <property type="entry name" value="DUF3180"/>
</dbReference>
<dbReference type="AlphaFoldDB" id="A0A2S3ZCE0"/>
<reference evidence="2 3" key="1">
    <citation type="submission" date="2018-01" db="EMBL/GenBank/DDBJ databases">
        <title>Cryobacterium sp. nov., from glaciers in China.</title>
        <authorList>
            <person name="Liu Q."/>
            <person name="Xin Y.-H."/>
        </authorList>
    </citation>
    <scope>NUCLEOTIDE SEQUENCE [LARGE SCALE GENOMIC DNA]</scope>
    <source>
        <strain evidence="2 3">TMN-42</strain>
    </source>
</reference>
<protein>
    <submittedName>
        <fullName evidence="2">DUF3180 domain-containing protein</fullName>
    </submittedName>
</protein>
<feature type="transmembrane region" description="Helical" evidence="1">
    <location>
        <begin position="116"/>
        <end position="136"/>
    </location>
</feature>
<keyword evidence="3" id="KW-1185">Reference proteome</keyword>
<evidence type="ECO:0000313" key="3">
    <source>
        <dbReference type="Proteomes" id="UP000237340"/>
    </source>
</evidence>
<comment type="caution">
    <text evidence="2">The sequence shown here is derived from an EMBL/GenBank/DDBJ whole genome shotgun (WGS) entry which is preliminary data.</text>
</comment>
<dbReference type="Pfam" id="PF11377">
    <property type="entry name" value="DUF3180"/>
    <property type="match status" value="1"/>
</dbReference>
<keyword evidence="1" id="KW-0812">Transmembrane</keyword>
<keyword evidence="1" id="KW-1133">Transmembrane helix</keyword>
<dbReference type="EMBL" id="PPXD01000023">
    <property type="protein sequence ID" value="POH63413.1"/>
    <property type="molecule type" value="Genomic_DNA"/>
</dbReference>
<proteinExistence type="predicted"/>
<dbReference type="Proteomes" id="UP000237340">
    <property type="component" value="Unassembled WGS sequence"/>
</dbReference>
<name>A0A2S3ZCE0_9MICO</name>
<feature type="transmembrane region" description="Helical" evidence="1">
    <location>
        <begin position="41"/>
        <end position="59"/>
    </location>
</feature>
<feature type="transmembrane region" description="Helical" evidence="1">
    <location>
        <begin position="79"/>
        <end position="104"/>
    </location>
</feature>